<evidence type="ECO:0000256" key="3">
    <source>
        <dbReference type="ARBA" id="ARBA00023235"/>
    </source>
</evidence>
<feature type="domain" description="Pseudouridine synthase RsuA/RluA-like" evidence="8">
    <location>
        <begin position="42"/>
        <end position="206"/>
    </location>
</feature>
<dbReference type="InterPro" id="IPR020103">
    <property type="entry name" value="PsdUridine_synth_cat_dom_sf"/>
</dbReference>
<dbReference type="Pfam" id="PF00849">
    <property type="entry name" value="PseudoU_synth_2"/>
    <property type="match status" value="1"/>
</dbReference>
<reference evidence="9 10" key="1">
    <citation type="submission" date="2017-02" db="EMBL/GenBank/DDBJ databases">
        <authorList>
            <person name="Peterson S.W."/>
        </authorList>
    </citation>
    <scope>NUCLEOTIDE SEQUENCE [LARGE SCALE GENOMIC DNA]</scope>
    <source>
        <strain evidence="9 10">USBA 369</strain>
    </source>
</reference>
<name>A0A1T4RDX6_9HYPH</name>
<keyword evidence="3 7" id="KW-0413">Isomerase</keyword>
<dbReference type="AlphaFoldDB" id="A0A1T4RDX6"/>
<dbReference type="EMBL" id="FUXL01000006">
    <property type="protein sequence ID" value="SKA14230.1"/>
    <property type="molecule type" value="Genomic_DNA"/>
</dbReference>
<dbReference type="GO" id="GO:0000455">
    <property type="term" value="P:enzyme-directed rRNA pseudouridine synthesis"/>
    <property type="evidence" value="ECO:0007669"/>
    <property type="project" value="TreeGrafter"/>
</dbReference>
<comment type="similarity">
    <text evidence="1 7">Belongs to the pseudouridine synthase RluA family.</text>
</comment>
<dbReference type="GO" id="GO:0003723">
    <property type="term" value="F:RNA binding"/>
    <property type="evidence" value="ECO:0007669"/>
    <property type="project" value="UniProtKB-KW"/>
</dbReference>
<dbReference type="InterPro" id="IPR006145">
    <property type="entry name" value="PsdUridine_synth_RsuA/RluA"/>
</dbReference>
<keyword evidence="10" id="KW-1185">Reference proteome</keyword>
<dbReference type="Gene3D" id="3.30.2350.10">
    <property type="entry name" value="Pseudouridine synthase"/>
    <property type="match status" value="1"/>
</dbReference>
<evidence type="ECO:0000259" key="8">
    <source>
        <dbReference type="Pfam" id="PF00849"/>
    </source>
</evidence>
<protein>
    <recommendedName>
        <fullName evidence="7">Pseudouridine synthase</fullName>
        <ecNumber evidence="7">5.4.99.-</ecNumber>
    </recommendedName>
</protein>
<dbReference type="EC" id="5.4.99.-" evidence="7"/>
<dbReference type="NCBIfam" id="TIGR00005">
    <property type="entry name" value="rluA_subfam"/>
    <property type="match status" value="1"/>
</dbReference>
<dbReference type="GO" id="GO:0160140">
    <property type="term" value="F:23S rRNA pseudouridine(1911/1915/1917) synthase activity"/>
    <property type="evidence" value="ECO:0007669"/>
    <property type="project" value="UniProtKB-EC"/>
</dbReference>
<proteinExistence type="inferred from homology"/>
<dbReference type="InterPro" id="IPR006224">
    <property type="entry name" value="PsdUridine_synth_RluA-like_CS"/>
</dbReference>
<evidence type="ECO:0000256" key="4">
    <source>
        <dbReference type="ARBA" id="ARBA00036882"/>
    </source>
</evidence>
<evidence type="ECO:0000313" key="9">
    <source>
        <dbReference type="EMBL" id="SKA14230.1"/>
    </source>
</evidence>
<comment type="function">
    <text evidence="5">Responsible for synthesis of pseudouridine from uracil at positions 1911, 1915 and 1917 in 23S ribosomal RNA.</text>
</comment>
<evidence type="ECO:0000256" key="7">
    <source>
        <dbReference type="RuleBase" id="RU362028"/>
    </source>
</evidence>
<evidence type="ECO:0000313" key="10">
    <source>
        <dbReference type="Proteomes" id="UP000190135"/>
    </source>
</evidence>
<dbReference type="Proteomes" id="UP000190135">
    <property type="component" value="Unassembled WGS sequence"/>
</dbReference>
<gene>
    <name evidence="9" type="ORF">SAMN05428963_106244</name>
</gene>
<comment type="catalytic activity">
    <reaction evidence="4">
        <text>uridine(1911/1915/1917) in 23S rRNA = pseudouridine(1911/1915/1917) in 23S rRNA</text>
        <dbReference type="Rhea" id="RHEA:42524"/>
        <dbReference type="Rhea" id="RHEA-COMP:10097"/>
        <dbReference type="Rhea" id="RHEA-COMP:10098"/>
        <dbReference type="ChEBI" id="CHEBI:65314"/>
        <dbReference type="ChEBI" id="CHEBI:65315"/>
        <dbReference type="EC" id="5.4.99.23"/>
    </reaction>
</comment>
<sequence length="283" mass="30939">MRLVRRRMEEGETVVLSLPASTAPEPQAEEIPLSILYEDDSLIVVDKPAGLVVHPAPGNWSGTLVNALLAHCGDSLSGIGGVRRPGIVHRLDKDTSGIMVVAKNDVTHRGLAEQFAAHGADGRLERAYLALVWGVPARASGVIDAPLARATGDRTKREVARSERPDARHAVTHYHVKESLAQGAVALVECRLETGRTHQIRVHMTHLGHPLIGDETYGRGFRTKIGTLDERAQASVAAFRRQALHAFRLAFVHPESNEKLQFETGLPRDMQELVMGLRSSHIE</sequence>
<dbReference type="InterPro" id="IPR050188">
    <property type="entry name" value="RluA_PseudoU_synthase"/>
</dbReference>
<dbReference type="SUPFAM" id="SSF55120">
    <property type="entry name" value="Pseudouridine synthase"/>
    <property type="match status" value="1"/>
</dbReference>
<accession>A0A1T4RDX6</accession>
<comment type="catalytic activity">
    <reaction evidence="7">
        <text>a uridine in RNA = a pseudouridine in RNA</text>
        <dbReference type="Rhea" id="RHEA:48348"/>
        <dbReference type="Rhea" id="RHEA-COMP:12068"/>
        <dbReference type="Rhea" id="RHEA-COMP:12069"/>
        <dbReference type="ChEBI" id="CHEBI:65314"/>
        <dbReference type="ChEBI" id="CHEBI:65315"/>
    </reaction>
</comment>
<evidence type="ECO:0000256" key="6">
    <source>
        <dbReference type="PIRSR" id="PIRSR606225-1"/>
    </source>
</evidence>
<dbReference type="PANTHER" id="PTHR21600">
    <property type="entry name" value="MITOCHONDRIAL RNA PSEUDOURIDINE SYNTHASE"/>
    <property type="match status" value="1"/>
</dbReference>
<evidence type="ECO:0000256" key="5">
    <source>
        <dbReference type="ARBA" id="ARBA00056072"/>
    </source>
</evidence>
<dbReference type="CDD" id="cd02869">
    <property type="entry name" value="PseudoU_synth_RluA_like"/>
    <property type="match status" value="1"/>
</dbReference>
<dbReference type="STRING" id="1365950.SAMN05428963_106244"/>
<dbReference type="PANTHER" id="PTHR21600:SF44">
    <property type="entry name" value="RIBOSOMAL LARGE SUBUNIT PSEUDOURIDINE SYNTHASE D"/>
    <property type="match status" value="1"/>
</dbReference>
<keyword evidence="2" id="KW-0694">RNA-binding</keyword>
<evidence type="ECO:0000256" key="2">
    <source>
        <dbReference type="ARBA" id="ARBA00022884"/>
    </source>
</evidence>
<evidence type="ECO:0000256" key="1">
    <source>
        <dbReference type="ARBA" id="ARBA00010876"/>
    </source>
</evidence>
<dbReference type="InterPro" id="IPR006225">
    <property type="entry name" value="PsdUridine_synth_RluC/D"/>
</dbReference>
<dbReference type="PROSITE" id="PS01129">
    <property type="entry name" value="PSI_RLU"/>
    <property type="match status" value="1"/>
</dbReference>
<feature type="active site" evidence="6">
    <location>
        <position position="92"/>
    </location>
</feature>
<organism evidence="9 10">
    <name type="scientific">Consotaella salsifontis</name>
    <dbReference type="NCBI Taxonomy" id="1365950"/>
    <lineage>
        <taxon>Bacteria</taxon>
        <taxon>Pseudomonadati</taxon>
        <taxon>Pseudomonadota</taxon>
        <taxon>Alphaproteobacteria</taxon>
        <taxon>Hyphomicrobiales</taxon>
        <taxon>Aurantimonadaceae</taxon>
        <taxon>Consotaella</taxon>
    </lineage>
</organism>
<dbReference type="FunFam" id="3.30.2350.10:FF:000006">
    <property type="entry name" value="Pseudouridine synthase"/>
    <property type="match status" value="1"/>
</dbReference>